<feature type="binding site" evidence="3">
    <location>
        <position position="167"/>
    </location>
    <ligand>
        <name>a divalent metal cation</name>
        <dbReference type="ChEBI" id="CHEBI:60240"/>
        <label>2</label>
    </ligand>
</feature>
<dbReference type="InterPro" id="IPR017947">
    <property type="entry name" value="AryldialkylPase_Zn-BS"/>
</dbReference>
<dbReference type="GO" id="GO:0016788">
    <property type="term" value="F:hydrolase activity, acting on ester bonds"/>
    <property type="evidence" value="ECO:0007669"/>
    <property type="project" value="InterPro"/>
</dbReference>
<proteinExistence type="inferred from homology"/>
<evidence type="ECO:0000256" key="2">
    <source>
        <dbReference type="ARBA" id="ARBA00022801"/>
    </source>
</evidence>
<feature type="binding site" evidence="3">
    <location>
        <position position="167"/>
    </location>
    <ligand>
        <name>a divalent metal cation</name>
        <dbReference type="ChEBI" id="CHEBI:60240"/>
        <label>1</label>
    </ligand>
</feature>
<feature type="binding site" evidence="3">
    <location>
        <position position="200"/>
    </location>
    <ligand>
        <name>a divalent metal cation</name>
        <dbReference type="ChEBI" id="CHEBI:60240"/>
        <label>2</label>
    </ligand>
</feature>
<feature type="binding site" evidence="3">
    <location>
        <position position="228"/>
    </location>
    <ligand>
        <name>a divalent metal cation</name>
        <dbReference type="ChEBI" id="CHEBI:60240"/>
        <label>2</label>
    </ligand>
</feature>
<name>A0A5M3WST7_9ACTN</name>
<dbReference type="Pfam" id="PF02126">
    <property type="entry name" value="PTE"/>
    <property type="match status" value="1"/>
</dbReference>
<comment type="caution">
    <text evidence="5">The sequence shown here is derived from an EMBL/GenBank/DDBJ whole genome shotgun (WGS) entry which is preliminary data.</text>
</comment>
<dbReference type="PROSITE" id="PS01322">
    <property type="entry name" value="PHOSPHOTRIESTERASE_1"/>
    <property type="match status" value="1"/>
</dbReference>
<dbReference type="PANTHER" id="PTHR10819">
    <property type="entry name" value="PHOSPHOTRIESTERASE-RELATED"/>
    <property type="match status" value="1"/>
</dbReference>
<evidence type="ECO:0000313" key="5">
    <source>
        <dbReference type="EMBL" id="GES11566.1"/>
    </source>
</evidence>
<dbReference type="SUPFAM" id="SSF51556">
    <property type="entry name" value="Metallo-dependent hydrolases"/>
    <property type="match status" value="1"/>
</dbReference>
<organism evidence="5 6">
    <name type="scientific">Acrocarpospora macrocephala</name>
    <dbReference type="NCBI Taxonomy" id="150177"/>
    <lineage>
        <taxon>Bacteria</taxon>
        <taxon>Bacillati</taxon>
        <taxon>Actinomycetota</taxon>
        <taxon>Actinomycetes</taxon>
        <taxon>Streptosporangiales</taxon>
        <taxon>Streptosporangiaceae</taxon>
        <taxon>Acrocarpospora</taxon>
    </lineage>
</organism>
<comment type="caution">
    <text evidence="4">Lacks conserved residue(s) required for the propagation of feature annotation.</text>
</comment>
<dbReference type="Gene3D" id="3.20.20.140">
    <property type="entry name" value="Metal-dependent hydrolases"/>
    <property type="match status" value="1"/>
</dbReference>
<dbReference type="RefSeq" id="WP_155356919.1">
    <property type="nucleotide sequence ID" value="NZ_BAAAHL010000068.1"/>
</dbReference>
<keyword evidence="6" id="KW-1185">Reference proteome</keyword>
<sequence length="342" mass="37307">MAALTSVNSVTGPIAPAELGVTLPHEHVFINMLRTAPRDGLLNVWEEQEAELRRYADAGGTTILDVTNGELSELAAPLFWGEEDGPAISPHQDPVTGSRSPANVLATKAMAETVGLTVVLGTGHYHDSYLHRQWFESTPTNRLADFLIRDLVDEIPGTGVRAGFLGEIAADHAYVTTAEERSFRAAGRAARETGVMISTHAPTHPVGLAQLDILTEEGVPPERIVIGHADTVKHIRYSLELARRGVFVQYDCLMTCRIGGHLVMPELERRISYLLQLVDAGHEDRILLSQDVCARSHLHIKGGPGYAFLFTDFFPLAVARGLDPGLIRKFTVDNPRRALFGG</sequence>
<dbReference type="InterPro" id="IPR032466">
    <property type="entry name" value="Metal_Hydrolase"/>
</dbReference>
<comment type="similarity">
    <text evidence="4">Belongs to the metallo-dependent hydrolases superfamily. Phosphotriesterase family.</text>
</comment>
<feature type="binding site" evidence="3">
    <location>
        <position position="291"/>
    </location>
    <ligand>
        <name>a divalent metal cation</name>
        <dbReference type="ChEBI" id="CHEBI:60240"/>
        <label>1</label>
    </ligand>
</feature>
<evidence type="ECO:0000313" key="6">
    <source>
        <dbReference type="Proteomes" id="UP000331127"/>
    </source>
</evidence>
<accession>A0A5M3WST7</accession>
<feature type="binding site" evidence="3">
    <location>
        <position position="27"/>
    </location>
    <ligand>
        <name>a divalent metal cation</name>
        <dbReference type="ChEBI" id="CHEBI:60240"/>
        <label>1</label>
    </ligand>
</feature>
<protein>
    <submittedName>
        <fullName evidence="5">Aryldialkylphosphatase</fullName>
    </submittedName>
</protein>
<evidence type="ECO:0000256" key="1">
    <source>
        <dbReference type="ARBA" id="ARBA00022723"/>
    </source>
</evidence>
<keyword evidence="1 3" id="KW-0479">Metal-binding</keyword>
<evidence type="ECO:0000256" key="3">
    <source>
        <dbReference type="PIRSR" id="PIRSR601559-52"/>
    </source>
</evidence>
<reference evidence="5 6" key="1">
    <citation type="submission" date="2019-10" db="EMBL/GenBank/DDBJ databases">
        <title>Whole genome shotgun sequence of Acrocarpospora macrocephala NBRC 16266.</title>
        <authorList>
            <person name="Ichikawa N."/>
            <person name="Kimura A."/>
            <person name="Kitahashi Y."/>
            <person name="Komaki H."/>
            <person name="Oguchi A."/>
        </authorList>
    </citation>
    <scope>NUCLEOTIDE SEQUENCE [LARGE SCALE GENOMIC DNA]</scope>
    <source>
        <strain evidence="5 6">NBRC 16266</strain>
    </source>
</reference>
<gene>
    <name evidence="5" type="ORF">Amac_051630</name>
</gene>
<dbReference type="AlphaFoldDB" id="A0A5M3WST7"/>
<evidence type="ECO:0000256" key="4">
    <source>
        <dbReference type="PROSITE-ProRule" id="PRU00679"/>
    </source>
</evidence>
<dbReference type="PROSITE" id="PS51347">
    <property type="entry name" value="PHOSPHOTRIESTERASE_2"/>
    <property type="match status" value="1"/>
</dbReference>
<dbReference type="PANTHER" id="PTHR10819:SF3">
    <property type="entry name" value="PHOSPHOTRIESTERASE-RELATED PROTEIN"/>
    <property type="match status" value="1"/>
</dbReference>
<comment type="cofactor">
    <cofactor evidence="3">
        <name>a divalent metal cation</name>
        <dbReference type="ChEBI" id="CHEBI:60240"/>
    </cofactor>
    <text evidence="3">Binds 2 divalent metal cations per subunit.</text>
</comment>
<dbReference type="GO" id="GO:0008270">
    <property type="term" value="F:zinc ion binding"/>
    <property type="evidence" value="ECO:0007669"/>
    <property type="project" value="InterPro"/>
</dbReference>
<dbReference type="Proteomes" id="UP000331127">
    <property type="component" value="Unassembled WGS sequence"/>
</dbReference>
<dbReference type="EMBL" id="BLAE01000030">
    <property type="protein sequence ID" value="GES11566.1"/>
    <property type="molecule type" value="Genomic_DNA"/>
</dbReference>
<dbReference type="OrthoDB" id="9795018at2"/>
<keyword evidence="2" id="KW-0378">Hydrolase</keyword>
<feature type="binding site" evidence="3">
    <location>
        <position position="25"/>
    </location>
    <ligand>
        <name>a divalent metal cation</name>
        <dbReference type="ChEBI" id="CHEBI:60240"/>
        <label>1</label>
    </ligand>
</feature>
<dbReference type="InterPro" id="IPR001559">
    <property type="entry name" value="Phosphotriesterase"/>
</dbReference>